<dbReference type="PANTHER" id="PTHR40132:SF1">
    <property type="entry name" value="PRE-MRNA-SPLICING FACTOR 38B"/>
    <property type="match status" value="1"/>
</dbReference>
<feature type="compositionally biased region" description="Polar residues" evidence="1">
    <location>
        <begin position="232"/>
        <end position="241"/>
    </location>
</feature>
<feature type="compositionally biased region" description="Basic and acidic residues" evidence="1">
    <location>
        <begin position="108"/>
        <end position="127"/>
    </location>
</feature>
<dbReference type="EMBL" id="MU005569">
    <property type="protein sequence ID" value="KAF2691538.1"/>
    <property type="molecule type" value="Genomic_DNA"/>
</dbReference>
<feature type="compositionally biased region" description="Basic and acidic residues" evidence="1">
    <location>
        <begin position="70"/>
        <end position="86"/>
    </location>
</feature>
<organism evidence="2 3">
    <name type="scientific">Lentithecium fluviatile CBS 122367</name>
    <dbReference type="NCBI Taxonomy" id="1168545"/>
    <lineage>
        <taxon>Eukaryota</taxon>
        <taxon>Fungi</taxon>
        <taxon>Dikarya</taxon>
        <taxon>Ascomycota</taxon>
        <taxon>Pezizomycotina</taxon>
        <taxon>Dothideomycetes</taxon>
        <taxon>Pleosporomycetidae</taxon>
        <taxon>Pleosporales</taxon>
        <taxon>Massarineae</taxon>
        <taxon>Lentitheciaceae</taxon>
        <taxon>Lentithecium</taxon>
    </lineage>
</organism>
<sequence length="335" mass="38959">MYGGKDGHRKLGNERKHRDAGRLTPLLSDDDVRYKKRSKLDDSDDDKDHESRRKRIQRDGQREHRSRRHRDQEQDSRRERRRSGDRSDDDERSLRRSKHSRRHRDRDRRHEHENKDKERLSQREFSRGRHRRRKSHSRSRSRTQSPSPRSGIHHKSSRRRPRSPSPRPAARIPHKHRSGGKDTHADKHAERISPSLASDSDPLEAIVGPLPPPAKPAVRARGRGALKADSMGTDSRFSSTYDASTDVRLDSDVDDDWGDALEALKDRQRWLSKGADRLRDAGFSEELVNKWEKGGDMGEEDVVWTPKGHSREWDKGKVVDEDGDVDLKADWGRLK</sequence>
<proteinExistence type="predicted"/>
<evidence type="ECO:0000313" key="3">
    <source>
        <dbReference type="Proteomes" id="UP000799291"/>
    </source>
</evidence>
<dbReference type="Proteomes" id="UP000799291">
    <property type="component" value="Unassembled WGS sequence"/>
</dbReference>
<feature type="compositionally biased region" description="Basic and acidic residues" evidence="1">
    <location>
        <begin position="179"/>
        <end position="191"/>
    </location>
</feature>
<feature type="compositionally biased region" description="Basic and acidic residues" evidence="1">
    <location>
        <begin position="1"/>
        <end position="21"/>
    </location>
</feature>
<feature type="compositionally biased region" description="Basic residues" evidence="1">
    <location>
        <begin position="128"/>
        <end position="141"/>
    </location>
</feature>
<feature type="compositionally biased region" description="Basic residues" evidence="1">
    <location>
        <begin position="95"/>
        <end position="107"/>
    </location>
</feature>
<dbReference type="AlphaFoldDB" id="A0A6G1JM79"/>
<feature type="region of interest" description="Disordered" evidence="1">
    <location>
        <begin position="1"/>
        <end position="241"/>
    </location>
</feature>
<reference evidence="2" key="1">
    <citation type="journal article" date="2020" name="Stud. Mycol.">
        <title>101 Dothideomycetes genomes: a test case for predicting lifestyles and emergence of pathogens.</title>
        <authorList>
            <person name="Haridas S."/>
            <person name="Albert R."/>
            <person name="Binder M."/>
            <person name="Bloem J."/>
            <person name="Labutti K."/>
            <person name="Salamov A."/>
            <person name="Andreopoulos B."/>
            <person name="Baker S."/>
            <person name="Barry K."/>
            <person name="Bills G."/>
            <person name="Bluhm B."/>
            <person name="Cannon C."/>
            <person name="Castanera R."/>
            <person name="Culley D."/>
            <person name="Daum C."/>
            <person name="Ezra D."/>
            <person name="Gonzalez J."/>
            <person name="Henrissat B."/>
            <person name="Kuo A."/>
            <person name="Liang C."/>
            <person name="Lipzen A."/>
            <person name="Lutzoni F."/>
            <person name="Magnuson J."/>
            <person name="Mondo S."/>
            <person name="Nolan M."/>
            <person name="Ohm R."/>
            <person name="Pangilinan J."/>
            <person name="Park H.-J."/>
            <person name="Ramirez L."/>
            <person name="Alfaro M."/>
            <person name="Sun H."/>
            <person name="Tritt A."/>
            <person name="Yoshinaga Y."/>
            <person name="Zwiers L.-H."/>
            <person name="Turgeon B."/>
            <person name="Goodwin S."/>
            <person name="Spatafora J."/>
            <person name="Crous P."/>
            <person name="Grigoriev I."/>
        </authorList>
    </citation>
    <scope>NUCLEOTIDE SEQUENCE</scope>
    <source>
        <strain evidence="2">CBS 122367</strain>
    </source>
</reference>
<accession>A0A6G1JM79</accession>
<protein>
    <submittedName>
        <fullName evidence="2">Uncharacterized protein</fullName>
    </submittedName>
</protein>
<keyword evidence="3" id="KW-1185">Reference proteome</keyword>
<gene>
    <name evidence="2" type="ORF">K458DRAFT_411261</name>
</gene>
<evidence type="ECO:0000313" key="2">
    <source>
        <dbReference type="EMBL" id="KAF2691538.1"/>
    </source>
</evidence>
<name>A0A6G1JM79_9PLEO</name>
<dbReference type="PANTHER" id="PTHR40132">
    <property type="entry name" value="PRE-MRNA-SPLICING FACTOR 38B"/>
    <property type="match status" value="1"/>
</dbReference>
<dbReference type="OrthoDB" id="2431475at2759"/>
<evidence type="ECO:0000256" key="1">
    <source>
        <dbReference type="SAM" id="MobiDB-lite"/>
    </source>
</evidence>
<feature type="compositionally biased region" description="Basic residues" evidence="1">
    <location>
        <begin position="151"/>
        <end position="162"/>
    </location>
</feature>
<feature type="compositionally biased region" description="Basic and acidic residues" evidence="1">
    <location>
        <begin position="46"/>
        <end position="63"/>
    </location>
</feature>